<dbReference type="InterPro" id="IPR050498">
    <property type="entry name" value="Ycf3"/>
</dbReference>
<reference evidence="4 5" key="1">
    <citation type="journal article" date="2013" name="Stand. Genomic Sci.">
        <title>Genomic Encyclopedia of Type Strains, Phase I: The one thousand microbial genomes (KMG-I) project.</title>
        <authorList>
            <person name="Kyrpides N.C."/>
            <person name="Woyke T."/>
            <person name="Eisen J.A."/>
            <person name="Garrity G."/>
            <person name="Lilburn T.G."/>
            <person name="Beck B.J."/>
            <person name="Whitman W.B."/>
            <person name="Hugenholtz P."/>
            <person name="Klenk H.P."/>
        </authorList>
    </citation>
    <scope>NUCLEOTIDE SEQUENCE [LARGE SCALE GENOMIC DNA]</scope>
    <source>
        <strain evidence="4 5">DSM 45044</strain>
    </source>
</reference>
<dbReference type="Proteomes" id="UP000321617">
    <property type="component" value="Unassembled WGS sequence"/>
</dbReference>
<dbReference type="SUPFAM" id="SSF48452">
    <property type="entry name" value="TPR-like"/>
    <property type="match status" value="1"/>
</dbReference>
<dbReference type="Gene3D" id="1.25.40.10">
    <property type="entry name" value="Tetratricopeptide repeat domain"/>
    <property type="match status" value="3"/>
</dbReference>
<proteinExistence type="predicted"/>
<dbReference type="PANTHER" id="PTHR44858">
    <property type="entry name" value="TETRATRICOPEPTIDE REPEAT PROTEIN 6"/>
    <property type="match status" value="1"/>
</dbReference>
<evidence type="ECO:0000256" key="2">
    <source>
        <dbReference type="ARBA" id="ARBA00022803"/>
    </source>
</evidence>
<comment type="caution">
    <text evidence="4">The sequence shown here is derived from an EMBL/GenBank/DDBJ whole genome shotgun (WGS) entry which is preliminary data.</text>
</comment>
<dbReference type="EMBL" id="VLLL01000005">
    <property type="protein sequence ID" value="TWJ15522.1"/>
    <property type="molecule type" value="Genomic_DNA"/>
</dbReference>
<gene>
    <name evidence="4" type="ORF">LX16_1233</name>
</gene>
<dbReference type="GO" id="GO:0046813">
    <property type="term" value="P:receptor-mediated virion attachment to host cell"/>
    <property type="evidence" value="ECO:0007669"/>
    <property type="project" value="TreeGrafter"/>
</dbReference>
<dbReference type="RefSeq" id="WP_147134348.1">
    <property type="nucleotide sequence ID" value="NZ_BAABIJ010000001.1"/>
</dbReference>
<evidence type="ECO:0000313" key="5">
    <source>
        <dbReference type="Proteomes" id="UP000321617"/>
    </source>
</evidence>
<dbReference type="Pfam" id="PF14559">
    <property type="entry name" value="TPR_19"/>
    <property type="match status" value="1"/>
</dbReference>
<evidence type="ECO:0000256" key="3">
    <source>
        <dbReference type="PROSITE-ProRule" id="PRU00339"/>
    </source>
</evidence>
<protein>
    <submittedName>
        <fullName evidence="4">Tetratricopeptide (TPR) repeat protein</fullName>
    </submittedName>
</protein>
<dbReference type="PANTHER" id="PTHR44858:SF1">
    <property type="entry name" value="UDP-N-ACETYLGLUCOSAMINE--PEPTIDE N-ACETYLGLUCOSAMINYLTRANSFERASE SPINDLY-RELATED"/>
    <property type="match status" value="1"/>
</dbReference>
<dbReference type="AlphaFoldDB" id="A0A562VCD3"/>
<dbReference type="OrthoDB" id="9814944at2"/>
<organism evidence="4 5">
    <name type="scientific">Stackebrandtia albiflava</name>
    <dbReference type="NCBI Taxonomy" id="406432"/>
    <lineage>
        <taxon>Bacteria</taxon>
        <taxon>Bacillati</taxon>
        <taxon>Actinomycetota</taxon>
        <taxon>Actinomycetes</taxon>
        <taxon>Glycomycetales</taxon>
        <taxon>Glycomycetaceae</taxon>
        <taxon>Stackebrandtia</taxon>
    </lineage>
</organism>
<sequence length="695" mass="76411">MTGTTHLWLRLPRREDLPAALDGLDLPRPLTAAPLSAHRRLRGPYTFGGELARELTPGLLATAPDLVRLHEVTLLTLAPELRDHVEATKETLTSLAVPAERTRFYSRLRTLRLAHGMTALLRDRPQDGPVSLVVRDAHHADPTDAELLAVLLRRLDPERVRLVVCTGLDELGEPVTPMPETLPEALHRHAHRVDAIESTLDEDVDPAAYVHRDGVADDPRLVEAYLAADPADRARWHDARAEHLETAGFAWRLGAIPYHREHGGDPVTHAVPALRLALDHCIDAGFYDATVDLGERGRRYVDADGDVEQWWAFTTKMTTSLAALARAEDAERLYDEARAASTSPAIHQQAAYATAMLYTRHHETDVRDDRLAKAWINQAIAFAALDPDPPSRAFHSAFYRNGLALIELHLGDPQQALDLVEDGLRRLDTGLDADRHRLHRSVLRYNRAQVLAGLGRVAEALTDYDTVIALDPNYPEYHFDRAALLRRLGRDDDALADYDEAIRLSPPFPEAYFNRAVTRAGTGDTAGALADLAETIALDPANVDAYVNRAELLLEAGDTGGAAADVAEGLRRDPERPELHVLAGHLADDGAAALRSYDEALRVSPGHVAALTGRAEIHYRDGRLVDALADLDTAVMLDPDNPEARFNRAVVAMDLGRTGFALEDLEHADRVAPGDADVSERLRRCRELVAQGVTS</sequence>
<dbReference type="PROSITE" id="PS50005">
    <property type="entry name" value="TPR"/>
    <property type="match status" value="1"/>
</dbReference>
<dbReference type="InterPro" id="IPR011990">
    <property type="entry name" value="TPR-like_helical_dom_sf"/>
</dbReference>
<keyword evidence="2 3" id="KW-0802">TPR repeat</keyword>
<keyword evidence="1" id="KW-0677">Repeat</keyword>
<dbReference type="Pfam" id="PF13432">
    <property type="entry name" value="TPR_16"/>
    <property type="match status" value="2"/>
</dbReference>
<evidence type="ECO:0000313" key="4">
    <source>
        <dbReference type="EMBL" id="TWJ15522.1"/>
    </source>
</evidence>
<keyword evidence="5" id="KW-1185">Reference proteome</keyword>
<accession>A0A562VCD3</accession>
<name>A0A562VCD3_9ACTN</name>
<dbReference type="SMART" id="SM00028">
    <property type="entry name" value="TPR"/>
    <property type="match status" value="7"/>
</dbReference>
<evidence type="ECO:0000256" key="1">
    <source>
        <dbReference type="ARBA" id="ARBA00022737"/>
    </source>
</evidence>
<feature type="repeat" description="TPR" evidence="3">
    <location>
        <begin position="475"/>
        <end position="508"/>
    </location>
</feature>
<dbReference type="GO" id="GO:0009279">
    <property type="term" value="C:cell outer membrane"/>
    <property type="evidence" value="ECO:0007669"/>
    <property type="project" value="TreeGrafter"/>
</dbReference>
<dbReference type="InterPro" id="IPR019734">
    <property type="entry name" value="TPR_rpt"/>
</dbReference>